<proteinExistence type="predicted"/>
<dbReference type="AlphaFoldDB" id="A0AA38RC76"/>
<evidence type="ECO:0000256" key="5">
    <source>
        <dbReference type="ARBA" id="ARBA00023004"/>
    </source>
</evidence>
<feature type="non-terminal residue" evidence="8">
    <location>
        <position position="1"/>
    </location>
</feature>
<organism evidence="8 9">
    <name type="scientific">Coniochaeta hoffmannii</name>
    <dbReference type="NCBI Taxonomy" id="91930"/>
    <lineage>
        <taxon>Eukaryota</taxon>
        <taxon>Fungi</taxon>
        <taxon>Dikarya</taxon>
        <taxon>Ascomycota</taxon>
        <taxon>Pezizomycotina</taxon>
        <taxon>Sordariomycetes</taxon>
        <taxon>Sordariomycetidae</taxon>
        <taxon>Coniochaetales</taxon>
        <taxon>Coniochaetaceae</taxon>
        <taxon>Coniochaeta</taxon>
    </lineage>
</organism>
<accession>A0AA38RC76</accession>
<keyword evidence="2" id="KW-0479">Metal-binding</keyword>
<feature type="domain" description="Prolyl 4-hydroxylase alpha subunit" evidence="7">
    <location>
        <begin position="1"/>
        <end position="206"/>
    </location>
</feature>
<evidence type="ECO:0000313" key="8">
    <source>
        <dbReference type="EMBL" id="KAJ9132286.1"/>
    </source>
</evidence>
<evidence type="ECO:0000256" key="6">
    <source>
        <dbReference type="SAM" id="MobiDB-lite"/>
    </source>
</evidence>
<dbReference type="GO" id="GO:0004656">
    <property type="term" value="F:procollagen-proline 4-dioxygenase activity"/>
    <property type="evidence" value="ECO:0007669"/>
    <property type="project" value="TreeGrafter"/>
</dbReference>
<dbReference type="PANTHER" id="PTHR10869">
    <property type="entry name" value="PROLYL 4-HYDROXYLASE ALPHA SUBUNIT"/>
    <property type="match status" value="1"/>
</dbReference>
<dbReference type="GO" id="GO:0031418">
    <property type="term" value="F:L-ascorbic acid binding"/>
    <property type="evidence" value="ECO:0007669"/>
    <property type="project" value="InterPro"/>
</dbReference>
<reference evidence="8" key="1">
    <citation type="submission" date="2022-07" db="EMBL/GenBank/DDBJ databases">
        <title>Fungi with potential for degradation of polypropylene.</title>
        <authorList>
            <person name="Gostincar C."/>
        </authorList>
    </citation>
    <scope>NUCLEOTIDE SEQUENCE</scope>
    <source>
        <strain evidence="8">EXF-13287</strain>
    </source>
</reference>
<feature type="region of interest" description="Disordered" evidence="6">
    <location>
        <begin position="1"/>
        <end position="38"/>
    </location>
</feature>
<name>A0AA38RC76_9PEZI</name>
<evidence type="ECO:0000256" key="3">
    <source>
        <dbReference type="ARBA" id="ARBA00022964"/>
    </source>
</evidence>
<keyword evidence="5" id="KW-0408">Iron</keyword>
<sequence>ERRSLISTGTPLLTASPITGSGTDAPDTNTRTSSSAPLPADDAVVSCVLARARALLGPGVLREGRDDMGAPQMVRYTAGQRFDVHADWFARPRLDPADGEAGRRRLYNRVATVFVVLENNSTAGGETWFPRVEVEGEGGGAAGGGGGDGEGLWRVHEEGGIEFRPVPGNALFWVNLLPDGTGDARVVHAGLPILDGVKTGMNIWPRTFFGPDA</sequence>
<dbReference type="Gene3D" id="2.60.120.620">
    <property type="entry name" value="q2cbj1_9rhob like domain"/>
    <property type="match status" value="1"/>
</dbReference>
<dbReference type="GO" id="GO:0005783">
    <property type="term" value="C:endoplasmic reticulum"/>
    <property type="evidence" value="ECO:0007669"/>
    <property type="project" value="TreeGrafter"/>
</dbReference>
<protein>
    <recommendedName>
        <fullName evidence="7">Prolyl 4-hydroxylase alpha subunit domain-containing protein</fullName>
    </recommendedName>
</protein>
<evidence type="ECO:0000313" key="9">
    <source>
        <dbReference type="Proteomes" id="UP001174691"/>
    </source>
</evidence>
<comment type="cofactor">
    <cofactor evidence="1">
        <name>L-ascorbate</name>
        <dbReference type="ChEBI" id="CHEBI:38290"/>
    </cofactor>
</comment>
<dbReference type="GO" id="GO:0005506">
    <property type="term" value="F:iron ion binding"/>
    <property type="evidence" value="ECO:0007669"/>
    <property type="project" value="InterPro"/>
</dbReference>
<dbReference type="Pfam" id="PF13640">
    <property type="entry name" value="2OG-FeII_Oxy_3"/>
    <property type="match status" value="1"/>
</dbReference>
<dbReference type="SMART" id="SM00702">
    <property type="entry name" value="P4Hc"/>
    <property type="match status" value="1"/>
</dbReference>
<keyword evidence="4" id="KW-0560">Oxidoreductase</keyword>
<dbReference type="InterPro" id="IPR006620">
    <property type="entry name" value="Pro_4_hyd_alph"/>
</dbReference>
<dbReference type="PANTHER" id="PTHR10869:SF242">
    <property type="entry name" value="PROLYL 4-HYDROXYLASE ALPHA SUBUNIT DOMAIN-CONTAINING PROTEIN"/>
    <property type="match status" value="1"/>
</dbReference>
<gene>
    <name evidence="8" type="ORF">NKR19_g9371</name>
</gene>
<evidence type="ECO:0000256" key="2">
    <source>
        <dbReference type="ARBA" id="ARBA00022723"/>
    </source>
</evidence>
<evidence type="ECO:0000256" key="1">
    <source>
        <dbReference type="ARBA" id="ARBA00001961"/>
    </source>
</evidence>
<dbReference type="EMBL" id="JANBVN010000221">
    <property type="protein sequence ID" value="KAJ9132286.1"/>
    <property type="molecule type" value="Genomic_DNA"/>
</dbReference>
<keyword evidence="3" id="KW-0223">Dioxygenase</keyword>
<dbReference type="InterPro" id="IPR044862">
    <property type="entry name" value="Pro_4_hyd_alph_FE2OG_OXY"/>
</dbReference>
<dbReference type="InterPro" id="IPR045054">
    <property type="entry name" value="P4HA-like"/>
</dbReference>
<evidence type="ECO:0000259" key="7">
    <source>
        <dbReference type="SMART" id="SM00702"/>
    </source>
</evidence>
<evidence type="ECO:0000256" key="4">
    <source>
        <dbReference type="ARBA" id="ARBA00023002"/>
    </source>
</evidence>
<dbReference type="Proteomes" id="UP001174691">
    <property type="component" value="Unassembled WGS sequence"/>
</dbReference>
<feature type="compositionally biased region" description="Polar residues" evidence="6">
    <location>
        <begin position="1"/>
        <end position="36"/>
    </location>
</feature>
<comment type="caution">
    <text evidence="8">The sequence shown here is derived from an EMBL/GenBank/DDBJ whole genome shotgun (WGS) entry which is preliminary data.</text>
</comment>
<keyword evidence="9" id="KW-1185">Reference proteome</keyword>